<evidence type="ECO:0000313" key="2">
    <source>
        <dbReference type="EMBL" id="OGC52996.1"/>
    </source>
</evidence>
<feature type="transmembrane region" description="Helical" evidence="1">
    <location>
        <begin position="85"/>
        <end position="105"/>
    </location>
</feature>
<evidence type="ECO:0000256" key="1">
    <source>
        <dbReference type="SAM" id="Phobius"/>
    </source>
</evidence>
<evidence type="ECO:0008006" key="4">
    <source>
        <dbReference type="Google" id="ProtNLM"/>
    </source>
</evidence>
<feature type="transmembrane region" description="Helical" evidence="1">
    <location>
        <begin position="112"/>
        <end position="130"/>
    </location>
</feature>
<feature type="transmembrane region" description="Helical" evidence="1">
    <location>
        <begin position="242"/>
        <end position="262"/>
    </location>
</feature>
<comment type="caution">
    <text evidence="2">The sequence shown here is derived from an EMBL/GenBank/DDBJ whole genome shotgun (WGS) entry which is preliminary data.</text>
</comment>
<sequence length="508" mass="60223">MKKVLAHFPLYLFLIFYIAVAFATYKTFPIANGEEFRILRAKETLDHFFIGEFKEKLEQPVPNYFIYNLYPMVMVLLNPNFYYEWFHLFNLLFASIGFVAVYALAVNISKQVWVRAGVLTALLLFPRFFGELGINPVDMPFMVFYLLSILAILKFGKNSADHWSTLLIGVLFGITQGLRQIGFGVYILLIISDLYDYYNGQKQELKDLLKTKLLKYIYIFIIANFFMLITWPNFAINIFKNYAWYLFIGSKFYLWDFGLLFFGNFLTNEQRPWFYLPFFQLITYPIYILLLFLPTPFIFKRLIKNKTYFMLSTALFFNYLLYFVLKPVLYDGIRHFLFLAPIIVLLAAVNLEMILSALKNKLIRFSIVGIIAINLLILTIYTIKEYPYHYPYFNKIAFAFGNPYKLFESDYSNTKYREASEWIRDEYLKDESVYSHSDLKSMLKIYACDNAFTLDYFSHKKFLSVIQKEKADLIVCDYRNLKQSGYEGEIIKEFYLNGYDVLYVMKLK</sequence>
<dbReference type="EMBL" id="MEVD01000017">
    <property type="protein sequence ID" value="OGC52996.1"/>
    <property type="molecule type" value="Genomic_DNA"/>
</dbReference>
<reference evidence="2 3" key="1">
    <citation type="journal article" date="2016" name="Nat. Commun.">
        <title>Thousands of microbial genomes shed light on interconnected biogeochemical processes in an aquifer system.</title>
        <authorList>
            <person name="Anantharaman K."/>
            <person name="Brown C.T."/>
            <person name="Hug L.A."/>
            <person name="Sharon I."/>
            <person name="Castelle C.J."/>
            <person name="Probst A.J."/>
            <person name="Thomas B.C."/>
            <person name="Singh A."/>
            <person name="Wilkins M.J."/>
            <person name="Karaoz U."/>
            <person name="Brodie E.L."/>
            <person name="Williams K.H."/>
            <person name="Hubbard S.S."/>
            <person name="Banfield J.F."/>
        </authorList>
    </citation>
    <scope>NUCLEOTIDE SEQUENCE [LARGE SCALE GENOMIC DNA]</scope>
</reference>
<keyword evidence="1" id="KW-1133">Transmembrane helix</keyword>
<feature type="transmembrane region" description="Helical" evidence="1">
    <location>
        <begin position="165"/>
        <end position="191"/>
    </location>
</feature>
<feature type="transmembrane region" description="Helical" evidence="1">
    <location>
        <begin position="216"/>
        <end position="235"/>
    </location>
</feature>
<keyword evidence="1" id="KW-0472">Membrane</keyword>
<organism evidence="2 3">
    <name type="scientific">candidate division WWE3 bacterium RIFCSPHIGHO2_02_FULL_38_14</name>
    <dbReference type="NCBI Taxonomy" id="1802620"/>
    <lineage>
        <taxon>Bacteria</taxon>
        <taxon>Katanobacteria</taxon>
    </lineage>
</organism>
<feature type="transmembrane region" description="Helical" evidence="1">
    <location>
        <begin position="307"/>
        <end position="324"/>
    </location>
</feature>
<feature type="transmembrane region" description="Helical" evidence="1">
    <location>
        <begin position="362"/>
        <end position="383"/>
    </location>
</feature>
<dbReference type="AlphaFoldDB" id="A0A1F4V793"/>
<evidence type="ECO:0000313" key="3">
    <source>
        <dbReference type="Proteomes" id="UP000178127"/>
    </source>
</evidence>
<protein>
    <recommendedName>
        <fullName evidence="4">Glycosyltransferase RgtA/B/C/D-like domain-containing protein</fullName>
    </recommendedName>
</protein>
<dbReference type="STRING" id="1802620.A3D91_01635"/>
<feature type="transmembrane region" description="Helical" evidence="1">
    <location>
        <begin position="336"/>
        <end position="355"/>
    </location>
</feature>
<keyword evidence="1" id="KW-0812">Transmembrane</keyword>
<gene>
    <name evidence="2" type="ORF">A3D91_01635</name>
</gene>
<dbReference type="Proteomes" id="UP000178127">
    <property type="component" value="Unassembled WGS sequence"/>
</dbReference>
<proteinExistence type="predicted"/>
<feature type="transmembrane region" description="Helical" evidence="1">
    <location>
        <begin position="136"/>
        <end position="153"/>
    </location>
</feature>
<feature type="transmembrane region" description="Helical" evidence="1">
    <location>
        <begin position="274"/>
        <end position="295"/>
    </location>
</feature>
<name>A0A1F4V793_UNCKA</name>
<accession>A0A1F4V793</accession>